<name>A0A0E3D9T8_9CAUD</name>
<gene>
    <name evidence="1" type="ORF">BCP8-2_160</name>
</gene>
<evidence type="ECO:0000313" key="2">
    <source>
        <dbReference type="Proteomes" id="UP000033014"/>
    </source>
</evidence>
<dbReference type="KEGG" id="vg:24723424"/>
<dbReference type="EMBL" id="KJ081346">
    <property type="protein sequence ID" value="AHJ87198.1"/>
    <property type="molecule type" value="Genomic_DNA"/>
</dbReference>
<dbReference type="GeneID" id="24723424"/>
<proteinExistence type="predicted"/>
<dbReference type="RefSeq" id="YP_009149721.1">
    <property type="nucleotide sequence ID" value="NC_027355.1"/>
</dbReference>
<reference evidence="1 2" key="2">
    <citation type="journal article" date="2015" name="Arch. Virol.">
        <title>Complete genome sequence analysis and identification of putative metallo-beta-lactamase and SpoIIIE homologs in Bacillus cereus group phage BCP8-2, a new member of the proposed Bastille-like group.</title>
        <authorList>
            <person name="Asare P.T."/>
            <person name="Bandara N."/>
            <person name="Jeong T.Y."/>
            <person name="Ryu S."/>
            <person name="Klumpp J."/>
            <person name="Kim K.P."/>
        </authorList>
    </citation>
    <scope>NUCLEOTIDE SEQUENCE [LARGE SCALE GENOMIC DNA]</scope>
    <source>
        <strain evidence="1">BCP8-2</strain>
    </source>
</reference>
<accession>A0A0E3D9T8</accession>
<keyword evidence="2" id="KW-1185">Reference proteome</keyword>
<dbReference type="Proteomes" id="UP000033014">
    <property type="component" value="Segment"/>
</dbReference>
<evidence type="ECO:0000313" key="1">
    <source>
        <dbReference type="EMBL" id="AHJ87198.1"/>
    </source>
</evidence>
<reference evidence="2" key="1">
    <citation type="submission" date="2014-01" db="EMBL/GenBank/DDBJ databases">
        <title>Genomic and Proteomic Analysis of Broad Host Range Virulent Bacillus Group Phage BCP8-2 Leading To the Creation of New Genus within Myoviruses.</title>
        <authorList>
            <person name="Bandara N."/>
            <person name="Asare P.T."/>
            <person name="Kim K.P."/>
        </authorList>
    </citation>
    <scope>NUCLEOTIDE SEQUENCE [LARGE SCALE GENOMIC DNA]</scope>
</reference>
<protein>
    <submittedName>
        <fullName evidence="1">Uncharacterized protein</fullName>
    </submittedName>
</protein>
<sequence length="62" mass="7179">MKLKDVLDDYIKLKNKSEHLSSLLIAPLSEETKSRVIGDIREIQTHIKQIENIEVDHKRIVG</sequence>
<organism evidence="1 2">
    <name type="scientific">Bacillus phage BCP8-2</name>
    <dbReference type="NCBI Taxonomy" id="1129192"/>
    <lineage>
        <taxon>Viruses</taxon>
        <taxon>Duplodnaviria</taxon>
        <taxon>Heunggongvirae</taxon>
        <taxon>Uroviricota</taxon>
        <taxon>Caudoviricetes</taxon>
        <taxon>Herelleviridae</taxon>
        <taxon>Bastillevirinae</taxon>
        <taxon>Caeruleovirus</taxon>
        <taxon>Caeruleovirus BCP82</taxon>
    </lineage>
</organism>